<name>A0ABN7X9Z9_GIGMA</name>
<dbReference type="EMBL" id="CAJVQB010103128">
    <property type="protein sequence ID" value="CAG8850853.1"/>
    <property type="molecule type" value="Genomic_DNA"/>
</dbReference>
<evidence type="ECO:0000313" key="2">
    <source>
        <dbReference type="Proteomes" id="UP000789901"/>
    </source>
</evidence>
<accession>A0ABN7X9Z9</accession>
<feature type="non-terminal residue" evidence="1">
    <location>
        <position position="1"/>
    </location>
</feature>
<organism evidence="1 2">
    <name type="scientific">Gigaspora margarita</name>
    <dbReference type="NCBI Taxonomy" id="4874"/>
    <lineage>
        <taxon>Eukaryota</taxon>
        <taxon>Fungi</taxon>
        <taxon>Fungi incertae sedis</taxon>
        <taxon>Mucoromycota</taxon>
        <taxon>Glomeromycotina</taxon>
        <taxon>Glomeromycetes</taxon>
        <taxon>Diversisporales</taxon>
        <taxon>Gigasporaceae</taxon>
        <taxon>Gigaspora</taxon>
    </lineage>
</organism>
<protein>
    <submittedName>
        <fullName evidence="1">14424_t:CDS:1</fullName>
    </submittedName>
</protein>
<evidence type="ECO:0000313" key="1">
    <source>
        <dbReference type="EMBL" id="CAG8850853.1"/>
    </source>
</evidence>
<reference evidence="1 2" key="1">
    <citation type="submission" date="2021-06" db="EMBL/GenBank/DDBJ databases">
        <authorList>
            <person name="Kallberg Y."/>
            <person name="Tangrot J."/>
            <person name="Rosling A."/>
        </authorList>
    </citation>
    <scope>NUCLEOTIDE SEQUENCE [LARGE SCALE GENOMIC DNA]</scope>
    <source>
        <strain evidence="1 2">120-4 pot B 10/14</strain>
    </source>
</reference>
<proteinExistence type="predicted"/>
<feature type="non-terminal residue" evidence="1">
    <location>
        <position position="46"/>
    </location>
</feature>
<gene>
    <name evidence="1" type="ORF">GMARGA_LOCUS40426</name>
</gene>
<dbReference type="Proteomes" id="UP000789901">
    <property type="component" value="Unassembled WGS sequence"/>
</dbReference>
<sequence>NIEQPIHFPELQKIKSLFKHFGKEAVGIIVYNSKKLKNPLTKQTTI</sequence>
<keyword evidence="2" id="KW-1185">Reference proteome</keyword>
<comment type="caution">
    <text evidence="1">The sequence shown here is derived from an EMBL/GenBank/DDBJ whole genome shotgun (WGS) entry which is preliminary data.</text>
</comment>